<evidence type="ECO:0000259" key="2">
    <source>
        <dbReference type="Pfam" id="PF07978"/>
    </source>
</evidence>
<reference evidence="3 6" key="2">
    <citation type="submission" date="2019-12" db="EMBL/GenBank/DDBJ databases">
        <title>Draft genome sequence of Labilibaculum sp. strain 44 isolated from deep waters of Black Sea.</title>
        <authorList>
            <person name="Yadav S."/>
            <person name="Villanueva L."/>
        </authorList>
    </citation>
    <scope>NUCLEOTIDE SEQUENCE [LARGE SCALE GENOMIC DNA]</scope>
    <source>
        <strain evidence="3 6">44</strain>
    </source>
</reference>
<sequence>MIYEMRIYTVKVGKMNQYIKHFEKIGLPIISKYSKLIGYWYTETGVLNQVIHIWEYENFNERIEKRKALYDDYEWLENFIPTALQMLEKQESRIMNATSFSPIK</sequence>
<dbReference type="AlphaFoldDB" id="A0A425YBA2"/>
<evidence type="ECO:0000313" key="4">
    <source>
        <dbReference type="EMBL" id="MVB07690.1"/>
    </source>
</evidence>
<dbReference type="OrthoDB" id="9809695at2"/>
<proteinExistence type="inferred from homology"/>
<evidence type="ECO:0000313" key="5">
    <source>
        <dbReference type="Proteomes" id="UP000285951"/>
    </source>
</evidence>
<accession>A0A425YBA2</accession>
<evidence type="ECO:0000256" key="1">
    <source>
        <dbReference type="ARBA" id="ARBA00005291"/>
    </source>
</evidence>
<comment type="caution">
    <text evidence="3">The sequence shown here is derived from an EMBL/GenBank/DDBJ whole genome shotgun (WGS) entry which is preliminary data.</text>
</comment>
<dbReference type="SUPFAM" id="SSF54909">
    <property type="entry name" value="Dimeric alpha+beta barrel"/>
    <property type="match status" value="1"/>
</dbReference>
<dbReference type="Proteomes" id="UP000285951">
    <property type="component" value="Unassembled WGS sequence"/>
</dbReference>
<organism evidence="3 6">
    <name type="scientific">Labilibaculum euxinus</name>
    <dbReference type="NCBI Taxonomy" id="2686357"/>
    <lineage>
        <taxon>Bacteria</taxon>
        <taxon>Pseudomonadati</taxon>
        <taxon>Bacteroidota</taxon>
        <taxon>Bacteroidia</taxon>
        <taxon>Marinilabiliales</taxon>
        <taxon>Marinifilaceae</taxon>
        <taxon>Labilibaculum</taxon>
    </lineage>
</organism>
<dbReference type="PANTHER" id="PTHR21017:SF19">
    <property type="entry name" value="PROTEIN NIPSNAP HOMOLOG 3B"/>
    <property type="match status" value="1"/>
</dbReference>
<dbReference type="EMBL" id="WOTW01000025">
    <property type="protein sequence ID" value="MUP38485.1"/>
    <property type="molecule type" value="Genomic_DNA"/>
</dbReference>
<evidence type="ECO:0000313" key="3">
    <source>
        <dbReference type="EMBL" id="MUP38485.1"/>
    </source>
</evidence>
<dbReference type="PANTHER" id="PTHR21017">
    <property type="entry name" value="NIPSNAP-RELATED"/>
    <property type="match status" value="1"/>
</dbReference>
<comment type="similarity">
    <text evidence="1">Belongs to the NipSnap family.</text>
</comment>
<name>A0A425YBA2_9BACT</name>
<dbReference type="RefSeq" id="WP_124993080.1">
    <property type="nucleotide sequence ID" value="NZ_WTCR01000007.1"/>
</dbReference>
<feature type="domain" description="NIPSNAP" evidence="2">
    <location>
        <begin position="3"/>
        <end position="102"/>
    </location>
</feature>
<dbReference type="Gene3D" id="3.30.70.100">
    <property type="match status" value="1"/>
</dbReference>
<dbReference type="Proteomes" id="UP000462449">
    <property type="component" value="Unassembled WGS sequence"/>
</dbReference>
<dbReference type="InterPro" id="IPR012577">
    <property type="entry name" value="NIPSNAP"/>
</dbReference>
<evidence type="ECO:0000313" key="6">
    <source>
        <dbReference type="Proteomes" id="UP000462449"/>
    </source>
</evidence>
<dbReference type="InterPro" id="IPR011008">
    <property type="entry name" value="Dimeric_a/b-barrel"/>
</dbReference>
<dbReference type="Pfam" id="PF07978">
    <property type="entry name" value="NIPSNAP"/>
    <property type="match status" value="1"/>
</dbReference>
<reference evidence="4 5" key="1">
    <citation type="submission" date="2019-11" db="EMBL/GenBank/DDBJ databases">
        <title>Draft genome sequence of Labilibaculum sp. strain SYP isolated from Black Sea.</title>
        <authorList>
            <person name="Yadav S."/>
            <person name="Villanueva L."/>
        </authorList>
    </citation>
    <scope>NUCLEOTIDE SEQUENCE [LARGE SCALE GENOMIC DNA]</scope>
    <source>
        <strain evidence="4 5">44</strain>
    </source>
</reference>
<dbReference type="EMBL" id="QTZN02000025">
    <property type="protein sequence ID" value="MVB07690.1"/>
    <property type="molecule type" value="Genomic_DNA"/>
</dbReference>
<gene>
    <name evidence="4" type="ORF">DWB62_011735</name>
    <name evidence="3" type="ORF">GNY23_11735</name>
</gene>
<keyword evidence="5" id="KW-1185">Reference proteome</keyword>
<protein>
    <submittedName>
        <fullName evidence="3">NIPSNAP family protein</fullName>
    </submittedName>
</protein>
<dbReference type="InterPro" id="IPR051557">
    <property type="entry name" value="NipSnap_domain"/>
</dbReference>